<dbReference type="GO" id="GO:0004806">
    <property type="term" value="F:triacylglycerol lipase activity"/>
    <property type="evidence" value="ECO:0007669"/>
    <property type="project" value="UniProtKB-EC"/>
</dbReference>
<organism evidence="6 7">
    <name type="scientific">[Candida] railenensis</name>
    <dbReference type="NCBI Taxonomy" id="45579"/>
    <lineage>
        <taxon>Eukaryota</taxon>
        <taxon>Fungi</taxon>
        <taxon>Dikarya</taxon>
        <taxon>Ascomycota</taxon>
        <taxon>Saccharomycotina</taxon>
        <taxon>Pichiomycetes</taxon>
        <taxon>Debaryomycetaceae</taxon>
        <taxon>Kurtzmaniella</taxon>
    </lineage>
</organism>
<evidence type="ECO:0000256" key="3">
    <source>
        <dbReference type="ARBA" id="ARBA00022801"/>
    </source>
</evidence>
<dbReference type="Gene3D" id="3.40.50.1820">
    <property type="entry name" value="alpha/beta hydrolase"/>
    <property type="match status" value="1"/>
</dbReference>
<evidence type="ECO:0000313" key="6">
    <source>
        <dbReference type="EMBL" id="CAH2354166.1"/>
    </source>
</evidence>
<dbReference type="InterPro" id="IPR029058">
    <property type="entry name" value="AB_hydrolase_fold"/>
</dbReference>
<evidence type="ECO:0000256" key="4">
    <source>
        <dbReference type="SAM" id="SignalP"/>
    </source>
</evidence>
<keyword evidence="7" id="KW-1185">Reference proteome</keyword>
<gene>
    <name evidence="6" type="ORF">CLIB1423_14S03576</name>
</gene>
<dbReference type="AlphaFoldDB" id="A0A9P0VZN7"/>
<dbReference type="GO" id="GO:0006629">
    <property type="term" value="P:lipid metabolic process"/>
    <property type="evidence" value="ECO:0007669"/>
    <property type="project" value="InterPro"/>
</dbReference>
<name>A0A9P0VZN7_9ASCO</name>
<feature type="domain" description="Fungal lipase-type" evidence="5">
    <location>
        <begin position="135"/>
        <end position="287"/>
    </location>
</feature>
<accession>A0A9P0VZN7</accession>
<reference evidence="6" key="1">
    <citation type="submission" date="2022-03" db="EMBL/GenBank/DDBJ databases">
        <authorList>
            <person name="Legras J.-L."/>
            <person name="Devillers H."/>
            <person name="Grondin C."/>
        </authorList>
    </citation>
    <scope>NUCLEOTIDE SEQUENCE</scope>
    <source>
        <strain evidence="6">CLIB 1423</strain>
    </source>
</reference>
<dbReference type="InterPro" id="IPR051299">
    <property type="entry name" value="AB_hydrolase_lip/est"/>
</dbReference>
<protein>
    <recommendedName>
        <fullName evidence="1">triacylglycerol lipase</fullName>
        <ecNumber evidence="1">3.1.1.3</ecNumber>
    </recommendedName>
</protein>
<evidence type="ECO:0000256" key="2">
    <source>
        <dbReference type="ARBA" id="ARBA00022729"/>
    </source>
</evidence>
<evidence type="ECO:0000259" key="5">
    <source>
        <dbReference type="Pfam" id="PF01764"/>
    </source>
</evidence>
<feature type="signal peptide" evidence="4">
    <location>
        <begin position="1"/>
        <end position="24"/>
    </location>
</feature>
<dbReference type="PANTHER" id="PTHR46640:SF1">
    <property type="entry name" value="FUNGAL LIPASE-LIKE DOMAIN-CONTAINING PROTEIN-RELATED"/>
    <property type="match status" value="1"/>
</dbReference>
<dbReference type="Pfam" id="PF01764">
    <property type="entry name" value="Lipase_3"/>
    <property type="match status" value="1"/>
</dbReference>
<keyword evidence="3" id="KW-0378">Hydrolase</keyword>
<keyword evidence="2 4" id="KW-0732">Signal</keyword>
<comment type="caution">
    <text evidence="6">The sequence shown here is derived from an EMBL/GenBank/DDBJ whole genome shotgun (WGS) entry which is preliminary data.</text>
</comment>
<dbReference type="PANTHER" id="PTHR46640">
    <property type="entry name" value="TRIACYLGLYCEROL LIPASE, PUTATIVE (AFU_ORTHOLOGUE AFUA_6G06510)-RELATED"/>
    <property type="match status" value="1"/>
</dbReference>
<dbReference type="InterPro" id="IPR002921">
    <property type="entry name" value="Fungal_lipase-type"/>
</dbReference>
<dbReference type="SUPFAM" id="SSF53474">
    <property type="entry name" value="alpha/beta-Hydrolases"/>
    <property type="match status" value="1"/>
</dbReference>
<dbReference type="EMBL" id="CAKXYY010000014">
    <property type="protein sequence ID" value="CAH2354166.1"/>
    <property type="molecule type" value="Genomic_DNA"/>
</dbReference>
<dbReference type="Proteomes" id="UP000837801">
    <property type="component" value="Unassembled WGS sequence"/>
</dbReference>
<sequence length="395" mass="44644">MMFGNPHLTVFIILTLVYPSTLLGTSIHQFIAQAENPTFYQLQQYQGTAITPVTFKIYQDLYTYAHLIDISYCVSNTNQISEPFECDLGCSKAFPNITLLYQWFFDDTVAGYIALSDHPSEINDTSATLPGKTLIVSLRGTRSAPDTYTDLRVEMTSYTNLNKHLPSCGPNCRVHRGFFNNYLSTLNKINPVIEKAIEEYDNEGDLQILIMGHSLGGAVALLLALHYLDSLGNSNKLKLVTMGQPLVGNKQFTNWADMQLQSFSPIEERKFWRVIHKGDVVATLPNKKLSIIRQEVALEEEIAGIFPPFINPPPPIDLQPDFYQQFDNQIYINCSSHNYNPIQSEVVDCWTATNKKCIQGDFPPLSERKGPQDKVVSYDSHLAYFRKMGFCGVRI</sequence>
<proteinExistence type="predicted"/>
<evidence type="ECO:0000313" key="7">
    <source>
        <dbReference type="Proteomes" id="UP000837801"/>
    </source>
</evidence>
<dbReference type="OrthoDB" id="438440at2759"/>
<feature type="chain" id="PRO_5040302010" description="triacylglycerol lipase" evidence="4">
    <location>
        <begin position="25"/>
        <end position="395"/>
    </location>
</feature>
<dbReference type="EC" id="3.1.1.3" evidence="1"/>
<dbReference type="CDD" id="cd00519">
    <property type="entry name" value="Lipase_3"/>
    <property type="match status" value="1"/>
</dbReference>
<evidence type="ECO:0000256" key="1">
    <source>
        <dbReference type="ARBA" id="ARBA00013279"/>
    </source>
</evidence>